<accession>A0A4U7JPA1</accession>
<dbReference type="AlphaFoldDB" id="A0A4U7JPA1"/>
<organism evidence="2 3">
    <name type="scientific">Ruminiclostridium herbifermentans</name>
    <dbReference type="NCBI Taxonomy" id="2488810"/>
    <lineage>
        <taxon>Bacteria</taxon>
        <taxon>Bacillati</taxon>
        <taxon>Bacillota</taxon>
        <taxon>Clostridia</taxon>
        <taxon>Eubacteriales</taxon>
        <taxon>Oscillospiraceae</taxon>
        <taxon>Ruminiclostridium</taxon>
    </lineage>
</organism>
<evidence type="ECO:0000313" key="2">
    <source>
        <dbReference type="EMBL" id="QNU68183.1"/>
    </source>
</evidence>
<reference evidence="2 3" key="1">
    <citation type="submission" date="2020-09" db="EMBL/GenBank/DDBJ databases">
        <title>Characterization and genome sequencing of Ruminiclostridium sp. nov. MA18.</title>
        <authorList>
            <person name="Rettenmaier R."/>
            <person name="Kowollik M.-L."/>
            <person name="Liebl W."/>
            <person name="Zverlov V."/>
        </authorList>
    </citation>
    <scope>NUCLEOTIDE SEQUENCE [LARGE SCALE GENOMIC DNA]</scope>
    <source>
        <strain evidence="2 3">MA18</strain>
    </source>
</reference>
<dbReference type="KEGG" id="rher:EHE19_007100"/>
<gene>
    <name evidence="2" type="ORF">EHE19_007100</name>
</gene>
<name>A0A4U7JPA1_9FIRM</name>
<proteinExistence type="predicted"/>
<feature type="chain" id="PRO_5039393432" evidence="1">
    <location>
        <begin position="26"/>
        <end position="187"/>
    </location>
</feature>
<keyword evidence="3" id="KW-1185">Reference proteome</keyword>
<sequence length="187" mass="21120">MKMKKNLVLSIILVVSLCLSGVIYASTVANENVESKDSTSESVRAENHKKVDERLNTVWQDIKKTHSINEDEYIELDIDKLNQFINGQLEGFTDKELVVEMKKILRNNYFKVPVGSTKPKILLNKNAKEIVLAYKESDGTNTLSSFKKAEKKTIKSDSIKLNAVNSEDTLFESVVEKTEGEPIPKLK</sequence>
<evidence type="ECO:0000313" key="3">
    <source>
        <dbReference type="Proteomes" id="UP000306409"/>
    </source>
</evidence>
<keyword evidence="1" id="KW-0732">Signal</keyword>
<dbReference type="EMBL" id="CP061336">
    <property type="protein sequence ID" value="QNU68183.1"/>
    <property type="molecule type" value="Genomic_DNA"/>
</dbReference>
<dbReference type="RefSeq" id="WP_137696597.1">
    <property type="nucleotide sequence ID" value="NZ_CP061336.1"/>
</dbReference>
<feature type="signal peptide" evidence="1">
    <location>
        <begin position="1"/>
        <end position="25"/>
    </location>
</feature>
<dbReference type="Proteomes" id="UP000306409">
    <property type="component" value="Chromosome"/>
</dbReference>
<protein>
    <submittedName>
        <fullName evidence="2">Uncharacterized protein</fullName>
    </submittedName>
</protein>
<evidence type="ECO:0000256" key="1">
    <source>
        <dbReference type="SAM" id="SignalP"/>
    </source>
</evidence>
<dbReference type="OrthoDB" id="1956596at2"/>